<evidence type="ECO:0000256" key="7">
    <source>
        <dbReference type="ARBA" id="ARBA00023180"/>
    </source>
</evidence>
<dbReference type="InterPro" id="IPR050645">
    <property type="entry name" value="Histidine_acid_phosphatase"/>
</dbReference>
<dbReference type="SUPFAM" id="SSF53254">
    <property type="entry name" value="Phosphoglycerate mutase-like"/>
    <property type="match status" value="1"/>
</dbReference>
<keyword evidence="7" id="KW-0325">Glycoprotein</keyword>
<feature type="non-terminal residue" evidence="8">
    <location>
        <position position="1"/>
    </location>
</feature>
<sequence length="319" mass="36572">RHNMIILSLLFILMISLSNVILSFCLLIHGNTQHPKLIQVQIIIRHADRAPIHQFTSLNSSFLFPRGLGEISDIGIRRAAEMGRSLRRRYRLILKENKIFIRSSPVTRTLASAASFSNAFIGRKKNNSIPLIHTTENELDEQVLISIDSPTFRCKVLHNHNISDSMCRISLLKDKIVQSYPKCAWFSYNIIEAAISEIENSDMKMNENLKKCAREDGRKIQFKTLSFVVGIGREIDEDRLKDTIGSLLAILKKNIKEIVESKPKESIRVYYTHDHIIVALAQTLGIISEFEERVPEFSSTIILETWKMRDGIEIRVSEK</sequence>
<evidence type="ECO:0000256" key="4">
    <source>
        <dbReference type="ARBA" id="ARBA00022729"/>
    </source>
</evidence>
<dbReference type="Pfam" id="PF00328">
    <property type="entry name" value="His_Phos_2"/>
    <property type="match status" value="2"/>
</dbReference>
<evidence type="ECO:0000256" key="5">
    <source>
        <dbReference type="ARBA" id="ARBA00022801"/>
    </source>
</evidence>
<protein>
    <recommendedName>
        <fullName evidence="3">acid phosphatase</fullName>
        <ecNumber evidence="3">3.1.3.2</ecNumber>
    </recommendedName>
</protein>
<keyword evidence="4" id="KW-0732">Signal</keyword>
<reference evidence="8" key="1">
    <citation type="submission" date="2023-10" db="EMBL/GenBank/DDBJ databases">
        <title>Genome assembly of Pristionchus species.</title>
        <authorList>
            <person name="Yoshida K."/>
            <person name="Sommer R.J."/>
        </authorList>
    </citation>
    <scope>NUCLEOTIDE SEQUENCE</scope>
    <source>
        <strain evidence="8">RS5133</strain>
    </source>
</reference>
<dbReference type="GO" id="GO:0003993">
    <property type="term" value="F:acid phosphatase activity"/>
    <property type="evidence" value="ECO:0007669"/>
    <property type="project" value="UniProtKB-EC"/>
</dbReference>
<dbReference type="PANTHER" id="PTHR11567:SF211">
    <property type="entry name" value="PROSTATIC ACID PHOSPHATASE"/>
    <property type="match status" value="1"/>
</dbReference>
<evidence type="ECO:0000256" key="3">
    <source>
        <dbReference type="ARBA" id="ARBA00012646"/>
    </source>
</evidence>
<feature type="non-terminal residue" evidence="8">
    <location>
        <position position="319"/>
    </location>
</feature>
<proteinExistence type="inferred from homology"/>
<dbReference type="CDD" id="cd07061">
    <property type="entry name" value="HP_HAP_like"/>
    <property type="match status" value="1"/>
</dbReference>
<gene>
    <name evidence="8" type="ORF">PFISCL1PPCAC_15180</name>
</gene>
<dbReference type="EMBL" id="BTSY01000004">
    <property type="protein sequence ID" value="GMT23883.1"/>
    <property type="molecule type" value="Genomic_DNA"/>
</dbReference>
<organism evidence="8 9">
    <name type="scientific">Pristionchus fissidentatus</name>
    <dbReference type="NCBI Taxonomy" id="1538716"/>
    <lineage>
        <taxon>Eukaryota</taxon>
        <taxon>Metazoa</taxon>
        <taxon>Ecdysozoa</taxon>
        <taxon>Nematoda</taxon>
        <taxon>Chromadorea</taxon>
        <taxon>Rhabditida</taxon>
        <taxon>Rhabditina</taxon>
        <taxon>Diplogasteromorpha</taxon>
        <taxon>Diplogasteroidea</taxon>
        <taxon>Neodiplogasteridae</taxon>
        <taxon>Pristionchus</taxon>
    </lineage>
</organism>
<comment type="caution">
    <text evidence="8">The sequence shown here is derived from an EMBL/GenBank/DDBJ whole genome shotgun (WGS) entry which is preliminary data.</text>
</comment>
<dbReference type="InterPro" id="IPR000560">
    <property type="entry name" value="His_Pase_clade-2"/>
</dbReference>
<keyword evidence="5" id="KW-0378">Hydrolase</keyword>
<evidence type="ECO:0000313" key="8">
    <source>
        <dbReference type="EMBL" id="GMT23883.1"/>
    </source>
</evidence>
<dbReference type="InterPro" id="IPR029033">
    <property type="entry name" value="His_PPase_superfam"/>
</dbReference>
<accession>A0AAV5VWV2</accession>
<keyword evidence="9" id="KW-1185">Reference proteome</keyword>
<keyword evidence="6" id="KW-1015">Disulfide bond</keyword>
<evidence type="ECO:0000256" key="1">
    <source>
        <dbReference type="ARBA" id="ARBA00000032"/>
    </source>
</evidence>
<evidence type="ECO:0000256" key="2">
    <source>
        <dbReference type="ARBA" id="ARBA00005375"/>
    </source>
</evidence>
<dbReference type="AlphaFoldDB" id="A0AAV5VWV2"/>
<comment type="catalytic activity">
    <reaction evidence="1">
        <text>a phosphate monoester + H2O = an alcohol + phosphate</text>
        <dbReference type="Rhea" id="RHEA:15017"/>
        <dbReference type="ChEBI" id="CHEBI:15377"/>
        <dbReference type="ChEBI" id="CHEBI:30879"/>
        <dbReference type="ChEBI" id="CHEBI:43474"/>
        <dbReference type="ChEBI" id="CHEBI:67140"/>
        <dbReference type="EC" id="3.1.3.2"/>
    </reaction>
</comment>
<evidence type="ECO:0000256" key="6">
    <source>
        <dbReference type="ARBA" id="ARBA00023157"/>
    </source>
</evidence>
<dbReference type="EC" id="3.1.3.2" evidence="3"/>
<dbReference type="Proteomes" id="UP001432322">
    <property type="component" value="Unassembled WGS sequence"/>
</dbReference>
<dbReference type="PANTHER" id="PTHR11567">
    <property type="entry name" value="ACID PHOSPHATASE-RELATED"/>
    <property type="match status" value="1"/>
</dbReference>
<comment type="similarity">
    <text evidence="2">Belongs to the histidine acid phosphatase family.</text>
</comment>
<dbReference type="Gene3D" id="3.40.50.1240">
    <property type="entry name" value="Phosphoglycerate mutase-like"/>
    <property type="match status" value="1"/>
</dbReference>
<evidence type="ECO:0000313" key="9">
    <source>
        <dbReference type="Proteomes" id="UP001432322"/>
    </source>
</evidence>
<name>A0AAV5VWV2_9BILA</name>